<dbReference type="InterPro" id="IPR036390">
    <property type="entry name" value="WH_DNA-bd_sf"/>
</dbReference>
<dbReference type="InterPro" id="IPR000835">
    <property type="entry name" value="HTH_MarR-typ"/>
</dbReference>
<dbReference type="SUPFAM" id="SSF46785">
    <property type="entry name" value="Winged helix' DNA-binding domain"/>
    <property type="match status" value="1"/>
</dbReference>
<keyword evidence="2 6" id="KW-0238">DNA-binding</keyword>
<dbReference type="AlphaFoldDB" id="A0A285IK01"/>
<evidence type="ECO:0000313" key="8">
    <source>
        <dbReference type="Proteomes" id="UP000231702"/>
    </source>
</evidence>
<keyword evidence="8" id="KW-1185">Reference proteome</keyword>
<evidence type="ECO:0000256" key="2">
    <source>
        <dbReference type="ARBA" id="ARBA00023125"/>
    </source>
</evidence>
<accession>A0A285IK01</accession>
<feature type="domain" description="HTH marR-type" evidence="4">
    <location>
        <begin position="25"/>
        <end position="74"/>
    </location>
</feature>
<name>A0A285IK01_9RHOB</name>
<dbReference type="GO" id="GO:0003700">
    <property type="term" value="F:DNA-binding transcription factor activity"/>
    <property type="evidence" value="ECO:0007669"/>
    <property type="project" value="InterPro"/>
</dbReference>
<proteinExistence type="predicted"/>
<evidence type="ECO:0000256" key="1">
    <source>
        <dbReference type="ARBA" id="ARBA00023015"/>
    </source>
</evidence>
<dbReference type="RefSeq" id="WP_097145149.1">
    <property type="nucleotide sequence ID" value="NZ_OBEA01000002.1"/>
</dbReference>
<dbReference type="OrthoDB" id="2733322at2"/>
<protein>
    <submittedName>
        <fullName evidence="5 6">Transcriptional regulator</fullName>
    </submittedName>
</protein>
<gene>
    <name evidence="5" type="ORF">CVM39_09820</name>
    <name evidence="6" type="ORF">SAMN06297129_1405</name>
</gene>
<evidence type="ECO:0000313" key="7">
    <source>
        <dbReference type="Proteomes" id="UP000231655"/>
    </source>
</evidence>
<sequence length="157" mass="17395">MSESPIEDFIQTMGLMWSADGGPRIAGQIMGYLLLEGEPRTLAQMCDALQISKGSASTNARLLEAKGLARRVHPVGSRQDAFLAVPHPGPSMLKTVALRLRRQADEISRISAQFPEDEGAAQQRVVDFAEFYRKSADFMDEWTARIESDRGDDPKEN</sequence>
<dbReference type="PANTHER" id="PTHR38465">
    <property type="entry name" value="HTH-TYPE TRANSCRIPTIONAL REGULATOR MJ1563-RELATED"/>
    <property type="match status" value="1"/>
</dbReference>
<reference evidence="6 7" key="1">
    <citation type="submission" date="2017-09" db="EMBL/GenBank/DDBJ databases">
        <authorList>
            <person name="Ehlers B."/>
            <person name="Leendertz F.H."/>
        </authorList>
    </citation>
    <scope>NUCLEOTIDE SEQUENCE [LARGE SCALE GENOMIC DNA]</scope>
    <source>
        <strain evidence="6 7">CGMCC 1.12662</strain>
    </source>
</reference>
<evidence type="ECO:0000313" key="6">
    <source>
        <dbReference type="EMBL" id="SNY48340.1"/>
    </source>
</evidence>
<keyword evidence="3" id="KW-0804">Transcription</keyword>
<dbReference type="EMBL" id="PGTD01000016">
    <property type="protein sequence ID" value="PJE28759.1"/>
    <property type="molecule type" value="Genomic_DNA"/>
</dbReference>
<dbReference type="GO" id="GO:0003677">
    <property type="term" value="F:DNA binding"/>
    <property type="evidence" value="ECO:0007669"/>
    <property type="project" value="UniProtKB-KW"/>
</dbReference>
<dbReference type="EMBL" id="OBEA01000002">
    <property type="protein sequence ID" value="SNY48340.1"/>
    <property type="molecule type" value="Genomic_DNA"/>
</dbReference>
<dbReference type="InterPro" id="IPR036388">
    <property type="entry name" value="WH-like_DNA-bd_sf"/>
</dbReference>
<dbReference type="Proteomes" id="UP000231702">
    <property type="component" value="Unassembled WGS sequence"/>
</dbReference>
<dbReference type="PANTHER" id="PTHR38465:SF1">
    <property type="entry name" value="HTH-TYPE TRANSCRIPTIONAL REGULATOR MJ1563-RELATED"/>
    <property type="match status" value="1"/>
</dbReference>
<dbReference type="Pfam" id="PF12802">
    <property type="entry name" value="MarR_2"/>
    <property type="match status" value="1"/>
</dbReference>
<keyword evidence="1" id="KW-0805">Transcription regulation</keyword>
<reference evidence="5 8" key="2">
    <citation type="journal article" date="2018" name="Int. J. Syst. Evol. Microbiol.">
        <title>Pseudooceanicola lipolyticus sp. nov., a marine alphaproteobacterium, reclassification of Oceanicola flagellatus as Pseudooceanicola flagellatus comb. nov. and emended description of the genus Pseudooceanicola.</title>
        <authorList>
            <person name="Huang M.-M."/>
            <person name="Guo L.-L."/>
            <person name="Wu Y.-H."/>
            <person name="Lai Q.-L."/>
            <person name="Shao Z.-Z."/>
            <person name="Wang C.-S."/>
            <person name="Wu M."/>
            <person name="Xu X.-W."/>
        </authorList>
    </citation>
    <scope>NUCLEOTIDE SEQUENCE [LARGE SCALE GENOMIC DNA]</scope>
    <source>
        <strain evidence="5 8">Ar-45</strain>
    </source>
</reference>
<dbReference type="Gene3D" id="1.10.10.10">
    <property type="entry name" value="Winged helix-like DNA-binding domain superfamily/Winged helix DNA-binding domain"/>
    <property type="match status" value="1"/>
</dbReference>
<evidence type="ECO:0000256" key="3">
    <source>
        <dbReference type="ARBA" id="ARBA00023163"/>
    </source>
</evidence>
<evidence type="ECO:0000259" key="4">
    <source>
        <dbReference type="Pfam" id="PF12802"/>
    </source>
</evidence>
<dbReference type="InterPro" id="IPR052362">
    <property type="entry name" value="HTH-GbsR_regulator"/>
</dbReference>
<dbReference type="Proteomes" id="UP000231655">
    <property type="component" value="Unassembled WGS sequence"/>
</dbReference>
<organism evidence="6 7">
    <name type="scientific">Pseudooceanicola antarcticus</name>
    <dbReference type="NCBI Taxonomy" id="1247613"/>
    <lineage>
        <taxon>Bacteria</taxon>
        <taxon>Pseudomonadati</taxon>
        <taxon>Pseudomonadota</taxon>
        <taxon>Alphaproteobacteria</taxon>
        <taxon>Rhodobacterales</taxon>
        <taxon>Paracoccaceae</taxon>
        <taxon>Pseudooceanicola</taxon>
    </lineage>
</organism>
<evidence type="ECO:0000313" key="5">
    <source>
        <dbReference type="EMBL" id="PJE28759.1"/>
    </source>
</evidence>